<dbReference type="GO" id="GO:0005794">
    <property type="term" value="C:Golgi apparatus"/>
    <property type="evidence" value="ECO:0007669"/>
    <property type="project" value="UniProtKB-SubCell"/>
</dbReference>
<proteinExistence type="inferred from homology"/>
<dbReference type="GO" id="GO:0005576">
    <property type="term" value="C:extracellular region"/>
    <property type="evidence" value="ECO:0007669"/>
    <property type="project" value="UniProtKB-SubCell"/>
</dbReference>
<dbReference type="Gene3D" id="3.30.390.150">
    <property type="match status" value="1"/>
</dbReference>
<evidence type="ECO:0000256" key="11">
    <source>
        <dbReference type="ARBA" id="ARBA00070192"/>
    </source>
</evidence>
<evidence type="ECO:0000256" key="1">
    <source>
        <dbReference type="ARBA" id="ARBA00004463"/>
    </source>
</evidence>
<evidence type="ECO:0000313" key="14">
    <source>
        <dbReference type="Proteomes" id="UP000515203"/>
    </source>
</evidence>
<dbReference type="FunFam" id="3.30.390.150:FF:000003">
    <property type="entry name" value="Gastrokine 1"/>
    <property type="match status" value="1"/>
</dbReference>
<evidence type="ECO:0000256" key="3">
    <source>
        <dbReference type="ARBA" id="ARBA00004613"/>
    </source>
</evidence>
<evidence type="ECO:0000256" key="8">
    <source>
        <dbReference type="ARBA" id="ARBA00023246"/>
    </source>
</evidence>
<reference evidence="15" key="1">
    <citation type="submission" date="2025-08" db="UniProtKB">
        <authorList>
            <consortium name="RefSeq"/>
        </authorList>
    </citation>
    <scope>IDENTIFICATION</scope>
</reference>
<dbReference type="Proteomes" id="UP000515203">
    <property type="component" value="Unplaced"/>
</dbReference>
<keyword evidence="8" id="KW-0497">Mitogen</keyword>
<dbReference type="InterPro" id="IPR051772">
    <property type="entry name" value="Gastrokine"/>
</dbReference>
<dbReference type="InParanoid" id="A0A6P6EPG6"/>
<evidence type="ECO:0000313" key="15">
    <source>
        <dbReference type="RefSeq" id="XP_023574214.1"/>
    </source>
</evidence>
<evidence type="ECO:0000256" key="6">
    <source>
        <dbReference type="ARBA" id="ARBA00023034"/>
    </source>
</evidence>
<comment type="similarity">
    <text evidence="10">Belongs to the gastrokine family.</text>
</comment>
<name>A0A6P6EPG6_OCTDE</name>
<evidence type="ECO:0000256" key="7">
    <source>
        <dbReference type="ARBA" id="ARBA00023157"/>
    </source>
</evidence>
<evidence type="ECO:0000256" key="5">
    <source>
        <dbReference type="ARBA" id="ARBA00022729"/>
    </source>
</evidence>
<comment type="subcellular location">
    <subcellularLocation>
        <location evidence="1">Cytoplasmic granule</location>
    </subcellularLocation>
    <subcellularLocation>
        <location evidence="2">Golgi apparatus</location>
    </subcellularLocation>
    <subcellularLocation>
        <location evidence="3">Secreted</location>
    </subcellularLocation>
</comment>
<gene>
    <name evidence="15" type="primary">Gkn1</name>
</gene>
<evidence type="ECO:0000256" key="12">
    <source>
        <dbReference type="ARBA" id="ARBA00077478"/>
    </source>
</evidence>
<keyword evidence="6" id="KW-0333">Golgi apparatus</keyword>
<evidence type="ECO:0000259" key="13">
    <source>
        <dbReference type="PROSITE" id="PS50869"/>
    </source>
</evidence>
<accession>A0A6P6EPG6</accession>
<keyword evidence="4" id="KW-0964">Secreted</keyword>
<protein>
    <recommendedName>
        <fullName evidence="11">Gastrokine-1</fullName>
    </recommendedName>
    <alternativeName>
        <fullName evidence="12">18 kDa antrum mucosa protein</fullName>
    </alternativeName>
</protein>
<evidence type="ECO:0000256" key="10">
    <source>
        <dbReference type="ARBA" id="ARBA00061085"/>
    </source>
</evidence>
<dbReference type="FunCoup" id="A0A6P6EPG6">
    <property type="interactions" value="97"/>
</dbReference>
<dbReference type="PANTHER" id="PTHR16483">
    <property type="entry name" value="GASTROKINE 1"/>
    <property type="match status" value="1"/>
</dbReference>
<dbReference type="GO" id="GO:0051781">
    <property type="term" value="P:positive regulation of cell division"/>
    <property type="evidence" value="ECO:0007669"/>
    <property type="project" value="UniProtKB-KW"/>
</dbReference>
<sequence>MREVCSSGPYLPAPLLLCIPEDMKGTMLLVGLLALCMTPGLAEYNINVNDDNNVAGSGQQSVSINNAHNVANVDNNNGWDSWNALWDYQNGFAATRLFAKKTCIVHKMNNEVMPSLQTLDALAKEKGKGSGGQPPKVLRYSVSSNQVDDLNKFGQNIAGMCQGLPTYVAEEIPETNLAFYSEKCYDANILWILNISFCGSTIQSK</sequence>
<dbReference type="InterPro" id="IPR007084">
    <property type="entry name" value="BRICHOS_dom"/>
</dbReference>
<evidence type="ECO:0000256" key="4">
    <source>
        <dbReference type="ARBA" id="ARBA00022525"/>
    </source>
</evidence>
<keyword evidence="14" id="KW-1185">Reference proteome</keyword>
<dbReference type="CTD" id="56287"/>
<dbReference type="SMART" id="SM01039">
    <property type="entry name" value="BRICHOS"/>
    <property type="match status" value="1"/>
</dbReference>
<keyword evidence="5" id="KW-0732">Signal</keyword>
<dbReference type="RefSeq" id="XP_023574214.1">
    <property type="nucleotide sequence ID" value="XM_023718446.1"/>
</dbReference>
<comment type="function">
    <text evidence="9">Has mitogenic activity and may be involved in maintaining the integrity of the gastric mucosal epithelium.</text>
</comment>
<dbReference type="Pfam" id="PF04089">
    <property type="entry name" value="BRICHOS"/>
    <property type="match status" value="1"/>
</dbReference>
<keyword evidence="7" id="KW-1015">Disulfide bond</keyword>
<evidence type="ECO:0000256" key="2">
    <source>
        <dbReference type="ARBA" id="ARBA00004555"/>
    </source>
</evidence>
<evidence type="ECO:0000256" key="9">
    <source>
        <dbReference type="ARBA" id="ARBA00053890"/>
    </source>
</evidence>
<feature type="domain" description="BRICHOS" evidence="13">
    <location>
        <begin position="76"/>
        <end position="169"/>
    </location>
</feature>
<dbReference type="OrthoDB" id="8674753at2759"/>
<dbReference type="AlphaFoldDB" id="A0A6P6EPG6"/>
<dbReference type="PROSITE" id="PS50869">
    <property type="entry name" value="BRICHOS"/>
    <property type="match status" value="1"/>
</dbReference>
<dbReference type="GeneID" id="101586392"/>
<organism evidence="14 15">
    <name type="scientific">Octodon degus</name>
    <name type="common">Degu</name>
    <name type="synonym">Sciurus degus</name>
    <dbReference type="NCBI Taxonomy" id="10160"/>
    <lineage>
        <taxon>Eukaryota</taxon>
        <taxon>Metazoa</taxon>
        <taxon>Chordata</taxon>
        <taxon>Craniata</taxon>
        <taxon>Vertebrata</taxon>
        <taxon>Euteleostomi</taxon>
        <taxon>Mammalia</taxon>
        <taxon>Eutheria</taxon>
        <taxon>Euarchontoglires</taxon>
        <taxon>Glires</taxon>
        <taxon>Rodentia</taxon>
        <taxon>Hystricomorpha</taxon>
        <taxon>Octodontidae</taxon>
        <taxon>Octodon</taxon>
    </lineage>
</organism>